<dbReference type="AlphaFoldDB" id="A0A956M2J2"/>
<feature type="non-terminal residue" evidence="2">
    <location>
        <position position="1"/>
    </location>
</feature>
<dbReference type="PANTHER" id="PTHR36844:SF1">
    <property type="entry name" value="PROTEASE PRSW"/>
    <property type="match status" value="1"/>
</dbReference>
<comment type="caution">
    <text evidence="2">The sequence shown here is derived from an EMBL/GenBank/DDBJ whole genome shotgun (WGS) entry which is preliminary data.</text>
</comment>
<feature type="transmembrane region" description="Helical" evidence="1">
    <location>
        <begin position="100"/>
        <end position="121"/>
    </location>
</feature>
<feature type="transmembrane region" description="Helical" evidence="1">
    <location>
        <begin position="155"/>
        <end position="177"/>
    </location>
</feature>
<keyword evidence="1" id="KW-1133">Transmembrane helix</keyword>
<dbReference type="PANTHER" id="PTHR36844">
    <property type="entry name" value="PROTEASE PRSW"/>
    <property type="match status" value="1"/>
</dbReference>
<evidence type="ECO:0000313" key="2">
    <source>
        <dbReference type="EMBL" id="MCA9729758.1"/>
    </source>
</evidence>
<keyword evidence="1" id="KW-0812">Transmembrane</keyword>
<reference evidence="2" key="2">
    <citation type="journal article" date="2021" name="Microbiome">
        <title>Successional dynamics and alternative stable states in a saline activated sludge microbial community over 9 years.</title>
        <authorList>
            <person name="Wang Y."/>
            <person name="Ye J."/>
            <person name="Ju F."/>
            <person name="Liu L."/>
            <person name="Boyd J.A."/>
            <person name="Deng Y."/>
            <person name="Parks D.H."/>
            <person name="Jiang X."/>
            <person name="Yin X."/>
            <person name="Woodcroft B.J."/>
            <person name="Tyson G.W."/>
            <person name="Hugenholtz P."/>
            <person name="Polz M.F."/>
            <person name="Zhang T."/>
        </authorList>
    </citation>
    <scope>NUCLEOTIDE SEQUENCE</scope>
    <source>
        <strain evidence="2">HKST-UBA01</strain>
    </source>
</reference>
<keyword evidence="2" id="KW-0378">Hydrolase</keyword>
<evidence type="ECO:0000313" key="3">
    <source>
        <dbReference type="Proteomes" id="UP000697710"/>
    </source>
</evidence>
<feature type="transmembrane region" description="Helical" evidence="1">
    <location>
        <begin position="133"/>
        <end position="149"/>
    </location>
</feature>
<dbReference type="EMBL" id="JAGQHR010000831">
    <property type="protein sequence ID" value="MCA9729758.1"/>
    <property type="molecule type" value="Genomic_DNA"/>
</dbReference>
<keyword evidence="1" id="KW-0472">Membrane</keyword>
<accession>A0A956M2J2</accession>
<dbReference type="Proteomes" id="UP000697710">
    <property type="component" value="Unassembled WGS sequence"/>
</dbReference>
<sequence length="204" mass="22094">LGMAATLLAFGTFRLLSHLGLPAGPGPVRSWALLYCVGLIGPIEEGAKFLFARGVCYRWKEFDEPVDGVIYASTLALGFAAAENLLYVPYLELTEQLARAVASPLTHALFASIWGFGLARARLQARTRLRRRLWQIVPLLASMVLHGLYDFAVLSLGATLVASALMLVLWILTLGAIQRALADPRAQVPAAPERSPQGLTRDAV</sequence>
<dbReference type="InterPro" id="IPR026898">
    <property type="entry name" value="PrsW"/>
</dbReference>
<proteinExistence type="predicted"/>
<gene>
    <name evidence="2" type="ORF">KC729_18895</name>
</gene>
<keyword evidence="2" id="KW-0482">Metalloprotease</keyword>
<dbReference type="Pfam" id="PF13367">
    <property type="entry name" value="PrsW-protease"/>
    <property type="match status" value="1"/>
</dbReference>
<feature type="transmembrane region" description="Helical" evidence="1">
    <location>
        <begin position="68"/>
        <end position="88"/>
    </location>
</feature>
<organism evidence="2 3">
    <name type="scientific">Eiseniibacteriota bacterium</name>
    <dbReference type="NCBI Taxonomy" id="2212470"/>
    <lineage>
        <taxon>Bacteria</taxon>
        <taxon>Candidatus Eiseniibacteriota</taxon>
    </lineage>
</organism>
<reference evidence="2" key="1">
    <citation type="submission" date="2020-04" db="EMBL/GenBank/DDBJ databases">
        <authorList>
            <person name="Zhang T."/>
        </authorList>
    </citation>
    <scope>NUCLEOTIDE SEQUENCE</scope>
    <source>
        <strain evidence="2">HKST-UBA01</strain>
    </source>
</reference>
<dbReference type="GO" id="GO:0008237">
    <property type="term" value="F:metallopeptidase activity"/>
    <property type="evidence" value="ECO:0007669"/>
    <property type="project" value="UniProtKB-KW"/>
</dbReference>
<name>A0A956M2J2_UNCEI</name>
<protein>
    <submittedName>
        <fullName evidence="2">PrsW family intramembrane metalloprotease</fullName>
    </submittedName>
</protein>
<evidence type="ECO:0000256" key="1">
    <source>
        <dbReference type="SAM" id="Phobius"/>
    </source>
</evidence>
<keyword evidence="2" id="KW-0645">Protease</keyword>